<sequence length="467" mass="51562">MSEDLALSASAGAICNFLACMPPTDLPPQPFPESVHGPHASTLLLDSDIQKRAQAGRLAVSLAASVFSAKRLPKGWEGAIQHAVDIYTDERVLKSLASVYRFISSAAFLVSINDVLECHGDRGRRLVEGWLMEIYARFPIINIPSSFHTQQIDVSFLSGNWSALDTARHTLETYLNAEFLASTPRTSSALSTLRAESYFHIPTDSVTSPDILASVVSHLVIILRPVSLLAYRPLGPLERGHLLACKRSTRVLECQGDLILRVSLWPVLLYRLPHASHEELAALLDSITSDLALAWAFPDGGQQAREDDPTPKARTVRAYIGQYWRMRGLRVARDLCRRVWMALLDAVLNVIGPELARQAVYFVGDCAAADATLVDEVDAEAVKGDASARRKERAPHAGKKRGGRGRREKRALISNDGRRVKENAIIVSKSIAEAKTRLQMRTTMAPSNEPQSVEHRILRELLGSRRM</sequence>
<protein>
    <submittedName>
        <fullName evidence="2">Uncharacterized protein</fullName>
    </submittedName>
</protein>
<dbReference type="EMBL" id="VDMD01000002">
    <property type="protein sequence ID" value="TRM67407.1"/>
    <property type="molecule type" value="Genomic_DNA"/>
</dbReference>
<dbReference type="AlphaFoldDB" id="A0A550CRJ1"/>
<dbReference type="OrthoDB" id="10578005at2759"/>
<feature type="compositionally biased region" description="Basic residues" evidence="1">
    <location>
        <begin position="390"/>
        <end position="409"/>
    </location>
</feature>
<evidence type="ECO:0000313" key="2">
    <source>
        <dbReference type="EMBL" id="TRM67407.1"/>
    </source>
</evidence>
<keyword evidence="3" id="KW-1185">Reference proteome</keyword>
<proteinExistence type="predicted"/>
<dbReference type="InterPro" id="IPR036389">
    <property type="entry name" value="RNase_III_sf"/>
</dbReference>
<comment type="caution">
    <text evidence="2">The sequence shown here is derived from an EMBL/GenBank/DDBJ whole genome shotgun (WGS) entry which is preliminary data.</text>
</comment>
<reference evidence="2 3" key="1">
    <citation type="journal article" date="2019" name="New Phytol.">
        <title>Comparative genomics reveals unique wood-decay strategies and fruiting body development in the Schizophyllaceae.</title>
        <authorList>
            <person name="Almasi E."/>
            <person name="Sahu N."/>
            <person name="Krizsan K."/>
            <person name="Balint B."/>
            <person name="Kovacs G.M."/>
            <person name="Kiss B."/>
            <person name="Cseklye J."/>
            <person name="Drula E."/>
            <person name="Henrissat B."/>
            <person name="Nagy I."/>
            <person name="Chovatia M."/>
            <person name="Adam C."/>
            <person name="LaButti K."/>
            <person name="Lipzen A."/>
            <person name="Riley R."/>
            <person name="Grigoriev I.V."/>
            <person name="Nagy L.G."/>
        </authorList>
    </citation>
    <scope>NUCLEOTIDE SEQUENCE [LARGE SCALE GENOMIC DNA]</scope>
    <source>
        <strain evidence="2 3">NL-1724</strain>
    </source>
</reference>
<organism evidence="2 3">
    <name type="scientific">Schizophyllum amplum</name>
    <dbReference type="NCBI Taxonomy" id="97359"/>
    <lineage>
        <taxon>Eukaryota</taxon>
        <taxon>Fungi</taxon>
        <taxon>Dikarya</taxon>
        <taxon>Basidiomycota</taxon>
        <taxon>Agaricomycotina</taxon>
        <taxon>Agaricomycetes</taxon>
        <taxon>Agaricomycetidae</taxon>
        <taxon>Agaricales</taxon>
        <taxon>Schizophyllaceae</taxon>
        <taxon>Schizophyllum</taxon>
    </lineage>
</organism>
<evidence type="ECO:0000256" key="1">
    <source>
        <dbReference type="SAM" id="MobiDB-lite"/>
    </source>
</evidence>
<dbReference type="GO" id="GO:0006396">
    <property type="term" value="P:RNA processing"/>
    <property type="evidence" value="ECO:0007669"/>
    <property type="project" value="InterPro"/>
</dbReference>
<feature type="region of interest" description="Disordered" evidence="1">
    <location>
        <begin position="384"/>
        <end position="410"/>
    </location>
</feature>
<dbReference type="Proteomes" id="UP000320762">
    <property type="component" value="Unassembled WGS sequence"/>
</dbReference>
<accession>A0A550CRJ1</accession>
<evidence type="ECO:0000313" key="3">
    <source>
        <dbReference type="Proteomes" id="UP000320762"/>
    </source>
</evidence>
<name>A0A550CRJ1_9AGAR</name>
<dbReference type="GO" id="GO:0004525">
    <property type="term" value="F:ribonuclease III activity"/>
    <property type="evidence" value="ECO:0007669"/>
    <property type="project" value="InterPro"/>
</dbReference>
<dbReference type="SUPFAM" id="SSF69065">
    <property type="entry name" value="RNase III domain-like"/>
    <property type="match status" value="1"/>
</dbReference>
<gene>
    <name evidence="2" type="ORF">BD626DRAFT_478726</name>
</gene>